<name>A0A382AKU5_9ZZZZ</name>
<dbReference type="AlphaFoldDB" id="A0A382AKU5"/>
<feature type="non-terminal residue" evidence="1">
    <location>
        <position position="305"/>
    </location>
</feature>
<dbReference type="EMBL" id="UINC01025822">
    <property type="protein sequence ID" value="SVB02126.1"/>
    <property type="molecule type" value="Genomic_DNA"/>
</dbReference>
<dbReference type="PANTHER" id="PTHR35580:SF1">
    <property type="entry name" value="PHYTASE-LIKE DOMAIN-CONTAINING PROTEIN"/>
    <property type="match status" value="1"/>
</dbReference>
<dbReference type="PANTHER" id="PTHR35580">
    <property type="entry name" value="CELL SURFACE GLYCOPROTEIN (S-LAYER PROTEIN)-LIKE PROTEIN"/>
    <property type="match status" value="1"/>
</dbReference>
<dbReference type="Gene3D" id="2.80.10.50">
    <property type="match status" value="1"/>
</dbReference>
<reference evidence="1" key="1">
    <citation type="submission" date="2018-05" db="EMBL/GenBank/DDBJ databases">
        <authorList>
            <person name="Lanie J.A."/>
            <person name="Ng W.-L."/>
            <person name="Kazmierczak K.M."/>
            <person name="Andrzejewski T.M."/>
            <person name="Davidsen T.M."/>
            <person name="Wayne K.J."/>
            <person name="Tettelin H."/>
            <person name="Glass J.I."/>
            <person name="Rusch D."/>
            <person name="Podicherti R."/>
            <person name="Tsui H.-C.T."/>
            <person name="Winkler M.E."/>
        </authorList>
    </citation>
    <scope>NUCLEOTIDE SEQUENCE</scope>
</reference>
<accession>A0A382AKU5</accession>
<dbReference type="InterPro" id="IPR052918">
    <property type="entry name" value="Motility_Chemotaxis_Reg"/>
</dbReference>
<evidence type="ECO:0008006" key="2">
    <source>
        <dbReference type="Google" id="ProtNLM"/>
    </source>
</evidence>
<feature type="non-terminal residue" evidence="1">
    <location>
        <position position="1"/>
    </location>
</feature>
<dbReference type="SUPFAM" id="SSF63829">
    <property type="entry name" value="Calcium-dependent phosphotriesterase"/>
    <property type="match status" value="1"/>
</dbReference>
<organism evidence="1">
    <name type="scientific">marine metagenome</name>
    <dbReference type="NCBI Taxonomy" id="408172"/>
    <lineage>
        <taxon>unclassified sequences</taxon>
        <taxon>metagenomes</taxon>
        <taxon>ecological metagenomes</taxon>
    </lineage>
</organism>
<proteinExistence type="predicted"/>
<gene>
    <name evidence="1" type="ORF">METZ01_LOCUS154980</name>
</gene>
<evidence type="ECO:0000313" key="1">
    <source>
        <dbReference type="EMBL" id="SVB02126.1"/>
    </source>
</evidence>
<sequence>VVSVLLASAPAGAWSSSDGSYAAFGSSHNGGIIDVQVDSSGNIYTCGGLRGSGDVDPNYYDATEFTESASGKQSSLVTKLDSSGSLVWSSLMDSSGDDWVEDCAIDSSGNVYVTGKFIGSMDFDDDGSAEVTALDDANGGYDAYVAKLNSSGAVVWWRVVGNTTDVSSQTDTVYGHGVDVDGSGNVYFGGYFSGTIDIDPSGTTTAVTATGNQAKYDAYLVKLDSSGNTVWTRHWGGDAYDYLYDVDVDPSGNVVAAGMHNNGAGDVNYHPIAGGCTSSCGETLVTGYGGYDAYISRIGADGTLD</sequence>
<protein>
    <recommendedName>
        <fullName evidence="2">Bulb-type lectin domain-containing protein</fullName>
    </recommendedName>
</protein>